<evidence type="ECO:0000313" key="2">
    <source>
        <dbReference type="EMBL" id="EKX60585.1"/>
    </source>
</evidence>
<reference evidence="2 3" key="1">
    <citation type="submission" date="2012-11" db="EMBL/GenBank/DDBJ databases">
        <authorList>
            <person name="Huguet-Tapia J.C."/>
            <person name="Durkin A.S."/>
            <person name="Pettis G.S."/>
            <person name="Badger J.H."/>
        </authorList>
    </citation>
    <scope>NUCLEOTIDE SEQUENCE [LARGE SCALE GENOMIC DNA]</scope>
    <source>
        <strain evidence="2 3">91-03</strain>
    </source>
</reference>
<feature type="compositionally biased region" description="Basic and acidic residues" evidence="1">
    <location>
        <begin position="1"/>
        <end position="25"/>
    </location>
</feature>
<dbReference type="AlphaFoldDB" id="L1KJD2"/>
<evidence type="ECO:0000256" key="1">
    <source>
        <dbReference type="SAM" id="MobiDB-lite"/>
    </source>
</evidence>
<feature type="region of interest" description="Disordered" evidence="1">
    <location>
        <begin position="1"/>
        <end position="55"/>
    </location>
</feature>
<sequence>MWRNAKETCRSRARGERACRTERRHPPPGRAGDTVGGRVTAGTAEGVGTAPRTGGWWRIAGVDGGAAPARGTVVREGPAAATGAGWGIRRRRAWWSVAVRSAP</sequence>
<dbReference type="EMBL" id="AEJC01000642">
    <property type="protein sequence ID" value="EKX60585.1"/>
    <property type="molecule type" value="Genomic_DNA"/>
</dbReference>
<dbReference type="Proteomes" id="UP000010411">
    <property type="component" value="Unassembled WGS sequence"/>
</dbReference>
<proteinExistence type="predicted"/>
<organism evidence="2 3">
    <name type="scientific">Streptomyces ipomoeae 91-03</name>
    <dbReference type="NCBI Taxonomy" id="698759"/>
    <lineage>
        <taxon>Bacteria</taxon>
        <taxon>Bacillati</taxon>
        <taxon>Actinomycetota</taxon>
        <taxon>Actinomycetes</taxon>
        <taxon>Kitasatosporales</taxon>
        <taxon>Streptomycetaceae</taxon>
        <taxon>Streptomyces</taxon>
    </lineage>
</organism>
<comment type="caution">
    <text evidence="2">The sequence shown here is derived from an EMBL/GenBank/DDBJ whole genome shotgun (WGS) entry which is preliminary data.</text>
</comment>
<accession>L1KJD2</accession>
<dbReference type="PATRIC" id="fig|698759.3.peg.8711"/>
<name>L1KJD2_9ACTN</name>
<keyword evidence="3" id="KW-1185">Reference proteome</keyword>
<protein>
    <submittedName>
        <fullName evidence="2">Uncharacterized protein</fullName>
    </submittedName>
</protein>
<evidence type="ECO:0000313" key="3">
    <source>
        <dbReference type="Proteomes" id="UP000010411"/>
    </source>
</evidence>
<gene>
    <name evidence="2" type="ORF">STRIP9103_09359</name>
</gene>